<name>A0AAV9VI40_9PEZI</name>
<feature type="region of interest" description="Disordered" evidence="1">
    <location>
        <begin position="275"/>
        <end position="403"/>
    </location>
</feature>
<evidence type="ECO:0000259" key="2">
    <source>
        <dbReference type="Pfam" id="PF00241"/>
    </source>
</evidence>
<feature type="compositionally biased region" description="Low complexity" evidence="1">
    <location>
        <begin position="607"/>
        <end position="618"/>
    </location>
</feature>
<feature type="compositionally biased region" description="Polar residues" evidence="1">
    <location>
        <begin position="903"/>
        <end position="918"/>
    </location>
</feature>
<keyword evidence="4" id="KW-1185">Reference proteome</keyword>
<feature type="compositionally biased region" description="Basic residues" evidence="1">
    <location>
        <begin position="561"/>
        <end position="573"/>
    </location>
</feature>
<proteinExistence type="predicted"/>
<evidence type="ECO:0000313" key="3">
    <source>
        <dbReference type="EMBL" id="KAK6361631.1"/>
    </source>
</evidence>
<dbReference type="Gene3D" id="3.40.20.10">
    <property type="entry name" value="Severin"/>
    <property type="match status" value="1"/>
</dbReference>
<dbReference type="AlphaFoldDB" id="A0AAV9VI40"/>
<gene>
    <name evidence="3" type="ORF">TWF730_005349</name>
</gene>
<evidence type="ECO:0000313" key="4">
    <source>
        <dbReference type="Proteomes" id="UP001373714"/>
    </source>
</evidence>
<feature type="compositionally biased region" description="Low complexity" evidence="1">
    <location>
        <begin position="347"/>
        <end position="363"/>
    </location>
</feature>
<feature type="compositionally biased region" description="Polar residues" evidence="1">
    <location>
        <begin position="334"/>
        <end position="345"/>
    </location>
</feature>
<feature type="compositionally biased region" description="Pro residues" evidence="1">
    <location>
        <begin position="1042"/>
        <end position="1053"/>
    </location>
</feature>
<feature type="compositionally biased region" description="Pro residues" evidence="1">
    <location>
        <begin position="392"/>
        <end position="401"/>
    </location>
</feature>
<comment type="caution">
    <text evidence="3">The sequence shown here is derived from an EMBL/GenBank/DDBJ whole genome shotgun (WGS) entry which is preliminary data.</text>
</comment>
<feature type="compositionally biased region" description="Low complexity" evidence="1">
    <location>
        <begin position="464"/>
        <end position="479"/>
    </location>
</feature>
<feature type="compositionally biased region" description="Low complexity" evidence="1">
    <location>
        <begin position="531"/>
        <end position="560"/>
    </location>
</feature>
<feature type="compositionally biased region" description="Acidic residues" evidence="1">
    <location>
        <begin position="215"/>
        <end position="226"/>
    </location>
</feature>
<organism evidence="3 4">
    <name type="scientific">Orbilia blumenaviensis</name>
    <dbReference type="NCBI Taxonomy" id="1796055"/>
    <lineage>
        <taxon>Eukaryota</taxon>
        <taxon>Fungi</taxon>
        <taxon>Dikarya</taxon>
        <taxon>Ascomycota</taxon>
        <taxon>Pezizomycotina</taxon>
        <taxon>Orbiliomycetes</taxon>
        <taxon>Orbiliales</taxon>
        <taxon>Orbiliaceae</taxon>
        <taxon>Orbilia</taxon>
    </lineage>
</organism>
<feature type="compositionally biased region" description="Polar residues" evidence="1">
    <location>
        <begin position="713"/>
        <end position="731"/>
    </location>
</feature>
<dbReference type="Proteomes" id="UP001373714">
    <property type="component" value="Unassembled WGS sequence"/>
</dbReference>
<feature type="compositionally biased region" description="Gly residues" evidence="1">
    <location>
        <begin position="480"/>
        <end position="492"/>
    </location>
</feature>
<dbReference type="EMBL" id="JAVHNS010000002">
    <property type="protein sequence ID" value="KAK6361631.1"/>
    <property type="molecule type" value="Genomic_DNA"/>
</dbReference>
<feature type="domain" description="ADF-H" evidence="2">
    <location>
        <begin position="10"/>
        <end position="122"/>
    </location>
</feature>
<accession>A0AAV9VI40</accession>
<protein>
    <recommendedName>
        <fullName evidence="2">ADF-H domain-containing protein</fullName>
    </recommendedName>
</protein>
<feature type="region of interest" description="Disordered" evidence="1">
    <location>
        <begin position="131"/>
        <end position="177"/>
    </location>
</feature>
<feature type="compositionally biased region" description="Low complexity" evidence="1">
    <location>
        <begin position="641"/>
        <end position="659"/>
    </location>
</feature>
<feature type="region of interest" description="Disordered" evidence="1">
    <location>
        <begin position="464"/>
        <end position="766"/>
    </location>
</feature>
<dbReference type="InterPro" id="IPR002108">
    <property type="entry name" value="ADF-H"/>
</dbReference>
<feature type="compositionally biased region" description="Low complexity" evidence="1">
    <location>
        <begin position="291"/>
        <end position="303"/>
    </location>
</feature>
<dbReference type="InterPro" id="IPR029006">
    <property type="entry name" value="ADF-H/Gelsolin-like_dom_sf"/>
</dbReference>
<dbReference type="GO" id="GO:0003779">
    <property type="term" value="F:actin binding"/>
    <property type="evidence" value="ECO:0007669"/>
    <property type="project" value="InterPro"/>
</dbReference>
<feature type="compositionally biased region" description="Basic and acidic residues" evidence="1">
    <location>
        <begin position="235"/>
        <end position="246"/>
    </location>
</feature>
<feature type="compositionally biased region" description="Basic and acidic residues" evidence="1">
    <location>
        <begin position="695"/>
        <end position="712"/>
    </location>
</feature>
<feature type="compositionally biased region" description="Polar residues" evidence="1">
    <location>
        <begin position="660"/>
        <end position="694"/>
    </location>
</feature>
<feature type="compositionally biased region" description="Basic residues" evidence="1">
    <location>
        <begin position="499"/>
        <end position="512"/>
    </location>
</feature>
<feature type="compositionally biased region" description="Polar residues" evidence="1">
    <location>
        <begin position="167"/>
        <end position="177"/>
    </location>
</feature>
<feature type="compositionally biased region" description="Low complexity" evidence="1">
    <location>
        <begin position="878"/>
        <end position="897"/>
    </location>
</feature>
<feature type="region of interest" description="Disordered" evidence="1">
    <location>
        <begin position="206"/>
        <end position="259"/>
    </location>
</feature>
<dbReference type="SUPFAM" id="SSF55753">
    <property type="entry name" value="Actin depolymerizing proteins"/>
    <property type="match status" value="1"/>
</dbReference>
<evidence type="ECO:0000256" key="1">
    <source>
        <dbReference type="SAM" id="MobiDB-lite"/>
    </source>
</evidence>
<feature type="region of interest" description="Disordered" evidence="1">
    <location>
        <begin position="875"/>
        <end position="930"/>
    </location>
</feature>
<sequence>MALNGLDAQALKEAFDYACSEPGWFLLKYESRDDIALLGKGASAVKDMRELISSEPDDSPIYGFIRYRRRNILIKLVPDNTSRVLKARSQVHFQSVVERFSPCDVTVSLKSYKELTDAALTTACSTHTATASISSSSSSLRQRRLTDIQETSEEGVETQEAGLKPEPTTTSKVVENQQGLQVIVTTHDPGISSDGKRAPIEVEISAPEPIKVEQEVEDFGVPDTVDEAGLTRTDSLIRGEREDGGPPRKSTSSTTGRPTAEDIYAELALKYAPKVKLGPRPSADWHKRPHTSSSTGSGPATAADGKEGSKSGPTASVPKNVHLPTRMPTRKARSGSQSSGHSKLQFQAASTGQLQAGQAGAAASKRKGSLHHPGPPPPLQFASANNTTTPSNPFPSAPLSPTPSFTSIKSALSTSSHSAAAFYLANPIGAAPAAAAASASGISPEKARLMKALELRKKALAATTATTGTGTGNTSATTGTTGGTGAGTGTGGPEELSHHHPNTHHHHPHTHPSHNNNNNHHLHHTLSRTQSGAAAAAEESDGESIISVSASASASASLKPSRSRSSRSSKARSKAQVQLQVQTTTTPIPTRPHHHYHPNPPPPPPINTTTTTTTTNTTQIGSTRHASPPDEMSATLTEAGSPPASSSSSITPSEPTSLTNSVPDTPTQRSYAAASESTPVENTLPSPTQAPSTSTEHDSQKSYSDDLDKESESSYSVSDLNGESVESNTITDDGEDRIATRLHPTPPTLLLPTPKSAPPESLKSKENIQPEIVSKIIEIKEEPKRDDTPPRSPLLHLNMLHPKGPVDYLDTQMLPKTHNRLPSTEVPVIETARSVSAPFMNNPDKKPVLVASSRKVSVSSSVSQRIKMLEMLSKDKPAAASPPAMPPQRSRPSSPTPQFAPVRTNNLKTSASSPNLSPLVSPGTPRQRIDSPFLLNKKASDELNGKLQGLPSMSGTWTPSKARAGSFGEISIVPTRKASIASVSSLNISTIAEPPTIPPKKDDSPPKTADGSPKSKISPLLRRMSSSKATKKAGSPITPITPVTPPTTTPVSVAPPAPVPASVPAPAPVPVPAAPVEKKVLLTGWVNVQLPNTMFWKRRYLRIDSDTWLYLTLSADENSPQTGKYNIKNEVMAAVVPDIDEQELPNSVNLRLIEGGVLACACENDQEQANILKVVRSCIA</sequence>
<dbReference type="Pfam" id="PF00241">
    <property type="entry name" value="Cofilin_ADF"/>
    <property type="match status" value="1"/>
</dbReference>
<feature type="region of interest" description="Disordered" evidence="1">
    <location>
        <begin position="991"/>
        <end position="1053"/>
    </location>
</feature>
<reference evidence="3 4" key="1">
    <citation type="submission" date="2019-10" db="EMBL/GenBank/DDBJ databases">
        <authorList>
            <person name="Palmer J.M."/>
        </authorList>
    </citation>
    <scope>NUCLEOTIDE SEQUENCE [LARGE SCALE GENOMIC DNA]</scope>
    <source>
        <strain evidence="3 4">TWF730</strain>
    </source>
</reference>
<feature type="compositionally biased region" description="Polar residues" evidence="1">
    <location>
        <begin position="382"/>
        <end position="391"/>
    </location>
</feature>